<evidence type="ECO:0000313" key="1">
    <source>
        <dbReference type="EMBL" id="AOW20958.1"/>
    </source>
</evidence>
<dbReference type="OrthoDB" id="9809364at2"/>
<gene>
    <name evidence="1" type="ORF">LPB138_09850</name>
</gene>
<dbReference type="Proteomes" id="UP000176050">
    <property type="component" value="Chromosome"/>
</dbReference>
<evidence type="ECO:0008006" key="3">
    <source>
        <dbReference type="Google" id="ProtNLM"/>
    </source>
</evidence>
<dbReference type="SUPFAM" id="SSF82171">
    <property type="entry name" value="DPP6 N-terminal domain-like"/>
    <property type="match status" value="1"/>
</dbReference>
<protein>
    <recommendedName>
        <fullName evidence="3">Exo-alpha-sialidase</fullName>
    </recommendedName>
</protein>
<dbReference type="InterPro" id="IPR011042">
    <property type="entry name" value="6-blade_b-propeller_TolB-like"/>
</dbReference>
<dbReference type="KEGG" id="lul:LPB138_09850"/>
<dbReference type="STRING" id="1850246.LPB138_09850"/>
<organism evidence="1 2">
    <name type="scientific">Urechidicola croceus</name>
    <dbReference type="NCBI Taxonomy" id="1850246"/>
    <lineage>
        <taxon>Bacteria</taxon>
        <taxon>Pseudomonadati</taxon>
        <taxon>Bacteroidota</taxon>
        <taxon>Flavobacteriia</taxon>
        <taxon>Flavobacteriales</taxon>
        <taxon>Flavobacteriaceae</taxon>
        <taxon>Urechidicola</taxon>
    </lineage>
</organism>
<dbReference type="Pfam" id="PF07676">
    <property type="entry name" value="PD40"/>
    <property type="match status" value="2"/>
</dbReference>
<dbReference type="AlphaFoldDB" id="A0A1D8P8Q3"/>
<dbReference type="RefSeq" id="WP_070237122.1">
    <property type="nucleotide sequence ID" value="NZ_CP017478.1"/>
</dbReference>
<dbReference type="EMBL" id="CP017478">
    <property type="protein sequence ID" value="AOW20958.1"/>
    <property type="molecule type" value="Genomic_DNA"/>
</dbReference>
<keyword evidence="2" id="KW-1185">Reference proteome</keyword>
<reference evidence="1 2" key="1">
    <citation type="submission" date="2016-10" db="EMBL/GenBank/DDBJ databases">
        <title>Lutibacter sp. LPB0138, isolated from marine gastropod.</title>
        <authorList>
            <person name="Kim E."/>
            <person name="Yi H."/>
        </authorList>
    </citation>
    <scope>NUCLEOTIDE SEQUENCE [LARGE SCALE GENOMIC DNA]</scope>
    <source>
        <strain evidence="1 2">LPB0138</strain>
    </source>
</reference>
<evidence type="ECO:0000313" key="2">
    <source>
        <dbReference type="Proteomes" id="UP000176050"/>
    </source>
</evidence>
<dbReference type="InterPro" id="IPR011659">
    <property type="entry name" value="WD40"/>
</dbReference>
<sequence length="320" mass="37134">MKIVVLFFILISNIIFSQNIENIDSVEAYEFDFFNEFPNVRDISISNNQAEMYFTIEGFKKEFSFIAVSKKINGVWQRPKVAPFSGKDKDLEPFLSPDNLKLFFASNRAIESNNPKEDMDIWYVERESLNTQWSKPIHIEAPINTDKDEFYPAITNSGNLYFTSAYEEDSKGKEDIYISKLVDGKYIKPMSLGDAINSETYEFNAYVSPDERIIIFSSYRRSDTVGGTDLYISFKDQQDNWKPAINLGEGINSDKIDYCPFIDFKSNTVYFTSERSEQNQNYETHQNIQEILNEMKSHPNGLSRIFKVNLTEILSKNKMN</sequence>
<accession>A0A1D8P8Q3</accession>
<proteinExistence type="predicted"/>
<name>A0A1D8P8Q3_9FLAO</name>
<dbReference type="Gene3D" id="2.120.10.30">
    <property type="entry name" value="TolB, C-terminal domain"/>
    <property type="match status" value="1"/>
</dbReference>